<dbReference type="InterPro" id="IPR029071">
    <property type="entry name" value="Ubiquitin-like_domsf"/>
</dbReference>
<feature type="compositionally biased region" description="Basic residues" evidence="3">
    <location>
        <begin position="25"/>
        <end position="38"/>
    </location>
</feature>
<dbReference type="Proteomes" id="UP000053815">
    <property type="component" value="Unassembled WGS sequence"/>
</dbReference>
<evidence type="ECO:0000313" key="5">
    <source>
        <dbReference type="Proteomes" id="UP000053815"/>
    </source>
</evidence>
<feature type="compositionally biased region" description="Basic residues" evidence="3">
    <location>
        <begin position="83"/>
        <end position="93"/>
    </location>
</feature>
<organism evidence="4">
    <name type="scientific">Mucor ambiguus</name>
    <dbReference type="NCBI Taxonomy" id="91626"/>
    <lineage>
        <taxon>Eukaryota</taxon>
        <taxon>Fungi</taxon>
        <taxon>Fungi incertae sedis</taxon>
        <taxon>Mucoromycota</taxon>
        <taxon>Mucoromycotina</taxon>
        <taxon>Mucoromycetes</taxon>
        <taxon>Mucorales</taxon>
        <taxon>Mucorineae</taxon>
        <taxon>Mucoraceae</taxon>
        <taxon>Mucor</taxon>
    </lineage>
</organism>
<name>A0A0C9LWK4_9FUNG</name>
<evidence type="ECO:0000313" key="4">
    <source>
        <dbReference type="EMBL" id="GAN08680.1"/>
    </source>
</evidence>
<protein>
    <recommendedName>
        <fullName evidence="1">Ubiquitin-like modifier HUB1</fullName>
    </recommendedName>
</protein>
<evidence type="ECO:0000256" key="3">
    <source>
        <dbReference type="SAM" id="MobiDB-lite"/>
    </source>
</evidence>
<dbReference type="AlphaFoldDB" id="A0A0C9LWK4"/>
<proteinExistence type="predicted"/>
<keyword evidence="2" id="KW-0833">Ubl conjugation pathway</keyword>
<dbReference type="SUPFAM" id="SSF54236">
    <property type="entry name" value="Ubiquitin-like"/>
    <property type="match status" value="1"/>
</dbReference>
<dbReference type="OrthoDB" id="3881at2759"/>
<dbReference type="InterPro" id="IPR039732">
    <property type="entry name" value="Hub1/Ubl5"/>
</dbReference>
<feature type="compositionally biased region" description="Basic residues" evidence="3">
    <location>
        <begin position="61"/>
        <end position="73"/>
    </location>
</feature>
<dbReference type="Gene3D" id="3.10.20.90">
    <property type="entry name" value="Phosphatidylinositol 3-kinase Catalytic Subunit, Chain A, domain 1"/>
    <property type="match status" value="1"/>
</dbReference>
<reference evidence="4" key="1">
    <citation type="submission" date="2014-09" db="EMBL/GenBank/DDBJ databases">
        <title>Draft genome sequence of an oleaginous Mucoromycotina fungus Mucor ambiguus NBRC6742.</title>
        <authorList>
            <person name="Takeda I."/>
            <person name="Yamane N."/>
            <person name="Morita T."/>
            <person name="Tamano K."/>
            <person name="Machida M."/>
            <person name="Baker S."/>
            <person name="Koike H."/>
        </authorList>
    </citation>
    <scope>NUCLEOTIDE SEQUENCE</scope>
    <source>
        <strain evidence="4">NBRC 6742</strain>
    </source>
</reference>
<feature type="region of interest" description="Disordered" evidence="3">
    <location>
        <begin position="1"/>
        <end position="114"/>
    </location>
</feature>
<gene>
    <name evidence="4" type="ORF">MAM1_0218c08195</name>
</gene>
<feature type="compositionally biased region" description="Basic and acidic residues" evidence="3">
    <location>
        <begin position="7"/>
        <end position="24"/>
    </location>
</feature>
<keyword evidence="5" id="KW-1185">Reference proteome</keyword>
<evidence type="ECO:0000256" key="2">
    <source>
        <dbReference type="ARBA" id="ARBA00022786"/>
    </source>
</evidence>
<feature type="compositionally biased region" description="Low complexity" evidence="3">
    <location>
        <begin position="94"/>
        <end position="105"/>
    </location>
</feature>
<dbReference type="STRING" id="91626.A0A0C9LWK4"/>
<accession>A0A0C9LWK4</accession>
<dbReference type="PANTHER" id="PTHR13042">
    <property type="entry name" value="UBIQUITIN-LIKE PROTEIN 5"/>
    <property type="match status" value="1"/>
</dbReference>
<dbReference type="EMBL" id="DF836507">
    <property type="protein sequence ID" value="GAN08680.1"/>
    <property type="molecule type" value="Genomic_DNA"/>
</dbReference>
<evidence type="ECO:0000256" key="1">
    <source>
        <dbReference type="ARBA" id="ARBA00014108"/>
    </source>
</evidence>
<sequence>MLKFKKHDTEKSESEKETRKESKKERSRSRSRSPRNRRDRSPPRRHERRYSRSPPSSRNSSSRRSRSPPRHQRDRSPDYDRHRSTRYRSRSRSPTRSSATSAPKSSEQKGVKRVLKKQPTYSLIELEVNDRLGKKVRVKCAPNDLVGDFKKLVAAQIGTEPGKIVLKKWYKEFKDHITLADCKLACNMVWLVSVRYSKGI</sequence>